<evidence type="ECO:0000256" key="1">
    <source>
        <dbReference type="SAM" id="MobiDB-lite"/>
    </source>
</evidence>
<sequence>MAESGFTGQAYGQAKAQEEALAAMPLQEDMGPTPPVPTIPGGDGPITRPSQYPNQSVMAPANPVPRAKISATNTNVARILPALLPLASSPYASPSTRRIVRAMQQMIPGQENDE</sequence>
<reference evidence="2" key="1">
    <citation type="journal article" date="2014" name="Front. Microbiol.">
        <title>High frequency of phylogenetically diverse reductive dehalogenase-homologous genes in deep subseafloor sedimentary metagenomes.</title>
        <authorList>
            <person name="Kawai M."/>
            <person name="Futagami T."/>
            <person name="Toyoda A."/>
            <person name="Takaki Y."/>
            <person name="Nishi S."/>
            <person name="Hori S."/>
            <person name="Arai W."/>
            <person name="Tsubouchi T."/>
            <person name="Morono Y."/>
            <person name="Uchiyama I."/>
            <person name="Ito T."/>
            <person name="Fujiyama A."/>
            <person name="Inagaki F."/>
            <person name="Takami H."/>
        </authorList>
    </citation>
    <scope>NUCLEOTIDE SEQUENCE</scope>
    <source>
        <strain evidence="2">Expedition CK06-06</strain>
    </source>
</reference>
<dbReference type="AlphaFoldDB" id="X0STZ3"/>
<accession>X0STZ3</accession>
<protein>
    <submittedName>
        <fullName evidence="2">Uncharacterized protein</fullName>
    </submittedName>
</protein>
<feature type="region of interest" description="Disordered" evidence="1">
    <location>
        <begin position="27"/>
        <end position="61"/>
    </location>
</feature>
<proteinExistence type="predicted"/>
<evidence type="ECO:0000313" key="2">
    <source>
        <dbReference type="EMBL" id="GAF78606.1"/>
    </source>
</evidence>
<name>X0STZ3_9ZZZZ</name>
<comment type="caution">
    <text evidence="2">The sequence shown here is derived from an EMBL/GenBank/DDBJ whole genome shotgun (WGS) entry which is preliminary data.</text>
</comment>
<organism evidence="2">
    <name type="scientific">marine sediment metagenome</name>
    <dbReference type="NCBI Taxonomy" id="412755"/>
    <lineage>
        <taxon>unclassified sequences</taxon>
        <taxon>metagenomes</taxon>
        <taxon>ecological metagenomes</taxon>
    </lineage>
</organism>
<dbReference type="EMBL" id="BARS01003168">
    <property type="protein sequence ID" value="GAF78606.1"/>
    <property type="molecule type" value="Genomic_DNA"/>
</dbReference>
<gene>
    <name evidence="2" type="ORF">S01H1_06101</name>
</gene>